<dbReference type="AlphaFoldDB" id="A0A917F400"/>
<dbReference type="Pfam" id="PF04505">
    <property type="entry name" value="CD225"/>
    <property type="match status" value="1"/>
</dbReference>
<evidence type="ECO:0000256" key="1">
    <source>
        <dbReference type="ARBA" id="ARBA00004370"/>
    </source>
</evidence>
<comment type="subcellular location">
    <subcellularLocation>
        <location evidence="1">Membrane</location>
    </subcellularLocation>
</comment>
<evidence type="ECO:0000256" key="6">
    <source>
        <dbReference type="SAM" id="Phobius"/>
    </source>
</evidence>
<sequence length="131" mass="13627">MSDQGTPPPQDPGPPSGYGAPPPPPPGHGWGGYPAQPAGPQPENYLVWSILTTVFCCLPLGIVSIVFAAQVSSKWQMGDLAGAQESSRKAKQFAIWAAIIGAIVIVIGIALYAVLIAVAVNSGDFDTYDSY</sequence>
<reference evidence="7" key="2">
    <citation type="submission" date="2020-09" db="EMBL/GenBank/DDBJ databases">
        <authorList>
            <person name="Sun Q."/>
            <person name="Zhou Y."/>
        </authorList>
    </citation>
    <scope>NUCLEOTIDE SEQUENCE</scope>
    <source>
        <strain evidence="7">CGMCC 1.16067</strain>
    </source>
</reference>
<dbReference type="EMBL" id="BMKQ01000001">
    <property type="protein sequence ID" value="GGF51056.1"/>
    <property type="molecule type" value="Genomic_DNA"/>
</dbReference>
<keyword evidence="3 6" id="KW-1133">Transmembrane helix</keyword>
<proteinExistence type="predicted"/>
<protein>
    <recommendedName>
        <fullName evidence="9">CD225/dispanin family protein</fullName>
    </recommendedName>
</protein>
<reference evidence="7" key="1">
    <citation type="journal article" date="2014" name="Int. J. Syst. Evol. Microbiol.">
        <title>Complete genome sequence of Corynebacterium casei LMG S-19264T (=DSM 44701T), isolated from a smear-ripened cheese.</title>
        <authorList>
            <consortium name="US DOE Joint Genome Institute (JGI-PGF)"/>
            <person name="Walter F."/>
            <person name="Albersmeier A."/>
            <person name="Kalinowski J."/>
            <person name="Ruckert C."/>
        </authorList>
    </citation>
    <scope>NUCLEOTIDE SEQUENCE</scope>
    <source>
        <strain evidence="7">CGMCC 1.16067</strain>
    </source>
</reference>
<gene>
    <name evidence="7" type="ORF">GCM10011519_26300</name>
</gene>
<keyword evidence="2 6" id="KW-0812">Transmembrane</keyword>
<dbReference type="Proteomes" id="UP000649179">
    <property type="component" value="Unassembled WGS sequence"/>
</dbReference>
<feature type="transmembrane region" description="Helical" evidence="6">
    <location>
        <begin position="93"/>
        <end position="120"/>
    </location>
</feature>
<evidence type="ECO:0000256" key="3">
    <source>
        <dbReference type="ARBA" id="ARBA00022989"/>
    </source>
</evidence>
<evidence type="ECO:0000256" key="4">
    <source>
        <dbReference type="ARBA" id="ARBA00023136"/>
    </source>
</evidence>
<keyword evidence="4 6" id="KW-0472">Membrane</keyword>
<name>A0A917F400_9ACTN</name>
<dbReference type="PANTHER" id="PTHR14948:SF25">
    <property type="entry name" value="DUF4190 DOMAIN-CONTAINING PROTEIN"/>
    <property type="match status" value="1"/>
</dbReference>
<evidence type="ECO:0000313" key="8">
    <source>
        <dbReference type="Proteomes" id="UP000649179"/>
    </source>
</evidence>
<dbReference type="RefSeq" id="WP_188780180.1">
    <property type="nucleotide sequence ID" value="NZ_BMKQ01000001.1"/>
</dbReference>
<comment type="caution">
    <text evidence="7">The sequence shown here is derived from an EMBL/GenBank/DDBJ whole genome shotgun (WGS) entry which is preliminary data.</text>
</comment>
<accession>A0A917F400</accession>
<organism evidence="7 8">
    <name type="scientific">Marmoricola endophyticus</name>
    <dbReference type="NCBI Taxonomy" id="2040280"/>
    <lineage>
        <taxon>Bacteria</taxon>
        <taxon>Bacillati</taxon>
        <taxon>Actinomycetota</taxon>
        <taxon>Actinomycetes</taxon>
        <taxon>Propionibacteriales</taxon>
        <taxon>Nocardioidaceae</taxon>
        <taxon>Marmoricola</taxon>
    </lineage>
</organism>
<dbReference type="InterPro" id="IPR051423">
    <property type="entry name" value="CD225/Dispanin"/>
</dbReference>
<feature type="region of interest" description="Disordered" evidence="5">
    <location>
        <begin position="1"/>
        <end position="36"/>
    </location>
</feature>
<feature type="transmembrane region" description="Helical" evidence="6">
    <location>
        <begin position="45"/>
        <end position="72"/>
    </location>
</feature>
<feature type="compositionally biased region" description="Pro residues" evidence="5">
    <location>
        <begin position="1"/>
        <end position="27"/>
    </location>
</feature>
<keyword evidence="8" id="KW-1185">Reference proteome</keyword>
<dbReference type="GO" id="GO:0016020">
    <property type="term" value="C:membrane"/>
    <property type="evidence" value="ECO:0007669"/>
    <property type="project" value="UniProtKB-SubCell"/>
</dbReference>
<evidence type="ECO:0008006" key="9">
    <source>
        <dbReference type="Google" id="ProtNLM"/>
    </source>
</evidence>
<evidence type="ECO:0000256" key="5">
    <source>
        <dbReference type="SAM" id="MobiDB-lite"/>
    </source>
</evidence>
<dbReference type="InterPro" id="IPR007593">
    <property type="entry name" value="CD225/Dispanin_fam"/>
</dbReference>
<evidence type="ECO:0000256" key="2">
    <source>
        <dbReference type="ARBA" id="ARBA00022692"/>
    </source>
</evidence>
<evidence type="ECO:0000313" key="7">
    <source>
        <dbReference type="EMBL" id="GGF51056.1"/>
    </source>
</evidence>
<dbReference type="PANTHER" id="PTHR14948">
    <property type="entry name" value="NG5"/>
    <property type="match status" value="1"/>
</dbReference>